<evidence type="ECO:0000313" key="3">
    <source>
        <dbReference type="Proteomes" id="UP000054383"/>
    </source>
</evidence>
<sequence>MQQRHKSPETLDSTGDSPERKGQNSEDGASDSYWTVNQNTFGTVWLANFILPANPTYTIFLQGSSLIESSVNTDDDVSQPYSWANDSGSYKSKYLRVGHYTGIATKKRRCQLRLIDIIHVPV</sequence>
<gene>
    <name evidence="2" type="ORF">PISL3812_01503</name>
</gene>
<evidence type="ECO:0000313" key="2">
    <source>
        <dbReference type="EMBL" id="CRG84183.1"/>
    </source>
</evidence>
<dbReference type="Proteomes" id="UP000054383">
    <property type="component" value="Unassembled WGS sequence"/>
</dbReference>
<evidence type="ECO:0000256" key="1">
    <source>
        <dbReference type="SAM" id="MobiDB-lite"/>
    </source>
</evidence>
<dbReference type="EMBL" id="CVMT01000001">
    <property type="protein sequence ID" value="CRG84183.1"/>
    <property type="molecule type" value="Genomic_DNA"/>
</dbReference>
<organism evidence="2 3">
    <name type="scientific">Talaromyces islandicus</name>
    <name type="common">Penicillium islandicum</name>
    <dbReference type="NCBI Taxonomy" id="28573"/>
    <lineage>
        <taxon>Eukaryota</taxon>
        <taxon>Fungi</taxon>
        <taxon>Dikarya</taxon>
        <taxon>Ascomycota</taxon>
        <taxon>Pezizomycotina</taxon>
        <taxon>Eurotiomycetes</taxon>
        <taxon>Eurotiomycetidae</taxon>
        <taxon>Eurotiales</taxon>
        <taxon>Trichocomaceae</taxon>
        <taxon>Talaromyces</taxon>
        <taxon>Talaromyces sect. Islandici</taxon>
    </lineage>
</organism>
<proteinExistence type="predicted"/>
<dbReference type="AlphaFoldDB" id="A0A0U1LMI2"/>
<feature type="region of interest" description="Disordered" evidence="1">
    <location>
        <begin position="1"/>
        <end position="32"/>
    </location>
</feature>
<keyword evidence="3" id="KW-1185">Reference proteome</keyword>
<accession>A0A0U1LMI2</accession>
<name>A0A0U1LMI2_TALIS</name>
<reference evidence="2 3" key="1">
    <citation type="submission" date="2015-04" db="EMBL/GenBank/DDBJ databases">
        <authorList>
            <person name="Syromyatnikov M.Y."/>
            <person name="Popov V.N."/>
        </authorList>
    </citation>
    <scope>NUCLEOTIDE SEQUENCE [LARGE SCALE GENOMIC DNA]</scope>
    <source>
        <strain evidence="2">WF-38-12</strain>
    </source>
</reference>
<protein>
    <submittedName>
        <fullName evidence="2">Uncharacterized protein</fullName>
    </submittedName>
</protein>